<evidence type="ECO:0000313" key="4">
    <source>
        <dbReference type="Proteomes" id="UP000612746"/>
    </source>
</evidence>
<evidence type="ECO:0000313" key="3">
    <source>
        <dbReference type="EMBL" id="KAG2189234.1"/>
    </source>
</evidence>
<dbReference type="PANTHER" id="PTHR12197">
    <property type="entry name" value="HISTONE-LYSINE N-METHYLTRANSFERASE SMYD"/>
    <property type="match status" value="1"/>
</dbReference>
<feature type="compositionally biased region" description="Acidic residues" evidence="1">
    <location>
        <begin position="569"/>
        <end position="581"/>
    </location>
</feature>
<dbReference type="Proteomes" id="UP000612746">
    <property type="component" value="Unassembled WGS sequence"/>
</dbReference>
<dbReference type="PANTHER" id="PTHR12197:SF251">
    <property type="entry name" value="EG:BACR7C10.4 PROTEIN"/>
    <property type="match status" value="1"/>
</dbReference>
<comment type="caution">
    <text evidence="3">The sequence shown here is derived from an EMBL/GenBank/DDBJ whole genome shotgun (WGS) entry which is preliminary data.</text>
</comment>
<protein>
    <recommendedName>
        <fullName evidence="2">SET domain-containing protein</fullName>
    </recommendedName>
</protein>
<proteinExistence type="predicted"/>
<gene>
    <name evidence="3" type="ORF">INT44_004376</name>
</gene>
<dbReference type="PROSITE" id="PS50280">
    <property type="entry name" value="SET"/>
    <property type="match status" value="1"/>
</dbReference>
<reference evidence="3" key="1">
    <citation type="submission" date="2020-12" db="EMBL/GenBank/DDBJ databases">
        <title>Metabolic potential, ecology and presence of endohyphal bacteria is reflected in genomic diversity of Mucoromycotina.</title>
        <authorList>
            <person name="Muszewska A."/>
            <person name="Okrasinska A."/>
            <person name="Steczkiewicz K."/>
            <person name="Drgas O."/>
            <person name="Orlowska M."/>
            <person name="Perlinska-Lenart U."/>
            <person name="Aleksandrzak-Piekarczyk T."/>
            <person name="Szatraj K."/>
            <person name="Zielenkiewicz U."/>
            <person name="Pilsyk S."/>
            <person name="Malc E."/>
            <person name="Mieczkowski P."/>
            <person name="Kruszewska J.S."/>
            <person name="Biernat P."/>
            <person name="Pawlowska J."/>
        </authorList>
    </citation>
    <scope>NUCLEOTIDE SEQUENCE</scope>
    <source>
        <strain evidence="3">WA0000051536</strain>
    </source>
</reference>
<feature type="compositionally biased region" description="Acidic residues" evidence="1">
    <location>
        <begin position="104"/>
        <end position="123"/>
    </location>
</feature>
<dbReference type="EMBL" id="JAEPRA010000001">
    <property type="protein sequence ID" value="KAG2189234.1"/>
    <property type="molecule type" value="Genomic_DNA"/>
</dbReference>
<dbReference type="OrthoDB" id="265717at2759"/>
<name>A0A8H7USG4_9FUNG</name>
<feature type="domain" description="SET" evidence="2">
    <location>
        <begin position="23"/>
        <end position="317"/>
    </location>
</feature>
<dbReference type="InterPro" id="IPR050869">
    <property type="entry name" value="H3K4_H4K5_MeTrfase"/>
</dbReference>
<accession>A0A8H7USG4</accession>
<dbReference type="AlphaFoldDB" id="A0A8H7USG4"/>
<dbReference type="InterPro" id="IPR001214">
    <property type="entry name" value="SET_dom"/>
</dbReference>
<dbReference type="GO" id="GO:0005634">
    <property type="term" value="C:nucleus"/>
    <property type="evidence" value="ECO:0007669"/>
    <property type="project" value="TreeGrafter"/>
</dbReference>
<feature type="region of interest" description="Disordered" evidence="1">
    <location>
        <begin position="94"/>
        <end position="128"/>
    </location>
</feature>
<feature type="region of interest" description="Disordered" evidence="1">
    <location>
        <begin position="565"/>
        <end position="584"/>
    </location>
</feature>
<sequence length="661" mass="75057">MYQSSDVRDYNLDTVVNRTVFTESLEFKNCPDVGPSLIAKSDLKAGTKVLIEKPIISYELNPKGRSSVSPQYTKKIWNDLCAIVLEIEQEQTPDVKITSKSSDYDSDERDSDSEYEDDEDDEDSAKPVSAFCPGVPAAMVAYLSVSPPPTSNQRTSPQMCDGSKLNFFYYPDLTEWADHPTTSLIRRTVEKAIIDIPAFSHIQAADLISFVLKIYCNAHTVAYENNRTLQTHSKRKQRRVDYQRKIAVSGSPLEPTFWPSEPGSRMLSKIILLPWGSKFAHSCSPNMFLRYEPATGTMILTLTSDVKRGEFLTFSYLPEDDTSLGGLLCGTTQSRRQKTWHFKFFHCNCDRCIDVDWARGVQCQKCSGDRCFREGGVNPDEQRQWICLDCKAKFNVDDIEFIACGREHNVQQVAIAFGVHVKGTPEQSMIRMMEPYLMSLLDPSTDPYDSDGELKDPVPPIPRNHWTFAYFHYLLSAYHLQLFPAYFSRGLAKQLEMLEKGFNEAYVYIDWLDKNLFTAPSTLNGTPEVNQNGTKMASFIASWHIVDICIDVLLEETNPKVARKVKVDDSEDSSESEDNAQLDESMSSMQIHDGTQLQPIAPSCLDACVKMVHIMQGHWIPLIETLFDTKNEKDPSNLTVIMLTKIRQFIDRVQQLQDLNI</sequence>
<evidence type="ECO:0000256" key="1">
    <source>
        <dbReference type="SAM" id="MobiDB-lite"/>
    </source>
</evidence>
<dbReference type="Gene3D" id="2.170.270.10">
    <property type="entry name" value="SET domain"/>
    <property type="match status" value="1"/>
</dbReference>
<keyword evidence="4" id="KW-1185">Reference proteome</keyword>
<evidence type="ECO:0000259" key="2">
    <source>
        <dbReference type="PROSITE" id="PS50280"/>
    </source>
</evidence>
<dbReference type="CDD" id="cd20071">
    <property type="entry name" value="SET_SMYD"/>
    <property type="match status" value="1"/>
</dbReference>
<dbReference type="Pfam" id="PF00856">
    <property type="entry name" value="SET"/>
    <property type="match status" value="1"/>
</dbReference>
<dbReference type="InterPro" id="IPR046341">
    <property type="entry name" value="SET_dom_sf"/>
</dbReference>
<dbReference type="SUPFAM" id="SSF82199">
    <property type="entry name" value="SET domain"/>
    <property type="match status" value="1"/>
</dbReference>
<organism evidence="3 4">
    <name type="scientific">Umbelopsis vinacea</name>
    <dbReference type="NCBI Taxonomy" id="44442"/>
    <lineage>
        <taxon>Eukaryota</taxon>
        <taxon>Fungi</taxon>
        <taxon>Fungi incertae sedis</taxon>
        <taxon>Mucoromycota</taxon>
        <taxon>Mucoromycotina</taxon>
        <taxon>Umbelopsidomycetes</taxon>
        <taxon>Umbelopsidales</taxon>
        <taxon>Umbelopsidaceae</taxon>
        <taxon>Umbelopsis</taxon>
    </lineage>
</organism>